<dbReference type="KEGG" id="broo:brsh051_03990"/>
<evidence type="ECO:0000256" key="1">
    <source>
        <dbReference type="SAM" id="Phobius"/>
    </source>
</evidence>
<gene>
    <name evidence="3" type="ORF">brsh051_03990</name>
</gene>
<sequence>MSTPETAVPTHKPKQIDPRGPRVAAAFTSILLAVTIVVALTGQNVAALILLAVIVVLFALGAAGSPAYPWSLVFTKLIRPRLAPPAQTEDAAPPRFALLVGLIITGIGLIGGLAGIQLAVPIAAGFAFVAAFLNASIGFCLGCEIYGLIVRIRTASSRD</sequence>
<dbReference type="AlphaFoldDB" id="A0AAN0KEF9"/>
<keyword evidence="1" id="KW-0812">Transmembrane</keyword>
<protein>
    <submittedName>
        <fullName evidence="3">DUF4395 domain-containing protein</fullName>
    </submittedName>
</protein>
<feature type="transmembrane region" description="Helical" evidence="1">
    <location>
        <begin position="122"/>
        <end position="149"/>
    </location>
</feature>
<name>A0AAN0KEF9_9ACTN</name>
<proteinExistence type="predicted"/>
<dbReference type="RefSeq" id="WP_286267081.1">
    <property type="nucleotide sequence ID" value="NZ_AP028056.1"/>
</dbReference>
<keyword evidence="1" id="KW-0472">Membrane</keyword>
<feature type="transmembrane region" description="Helical" evidence="1">
    <location>
        <begin position="48"/>
        <end position="75"/>
    </location>
</feature>
<feature type="transmembrane region" description="Helical" evidence="1">
    <location>
        <begin position="96"/>
        <end position="116"/>
    </location>
</feature>
<keyword evidence="4" id="KW-1185">Reference proteome</keyword>
<dbReference type="Proteomes" id="UP001431656">
    <property type="component" value="Chromosome"/>
</dbReference>
<dbReference type="InterPro" id="IPR025508">
    <property type="entry name" value="DUF4395"/>
</dbReference>
<keyword evidence="1" id="KW-1133">Transmembrane helix</keyword>
<evidence type="ECO:0000313" key="3">
    <source>
        <dbReference type="EMBL" id="BEH01118.1"/>
    </source>
</evidence>
<accession>A0AAN0KEF9</accession>
<reference evidence="3" key="1">
    <citation type="journal article" date="2024" name="Int. J. Syst. Evol. Microbiol.">
        <title>Brooklawnia propionicigenes sp. nov., a facultatively anaerobic, propionate-producing bacterium isolated from a methanogenic reactor treating waste from cattle farms.</title>
        <authorList>
            <person name="Akita Y."/>
            <person name="Ueki A."/>
            <person name="Tonouchi A."/>
            <person name="Sugawara Y."/>
            <person name="Honma S."/>
            <person name="Kaku N."/>
            <person name="Ueki K."/>
        </authorList>
    </citation>
    <scope>NUCLEOTIDE SEQUENCE</scope>
    <source>
        <strain evidence="3">SH051</strain>
    </source>
</reference>
<evidence type="ECO:0000259" key="2">
    <source>
        <dbReference type="Pfam" id="PF14340"/>
    </source>
</evidence>
<organism evidence="3 4">
    <name type="scientific">Brooklawnia propionicigenes</name>
    <dbReference type="NCBI Taxonomy" id="3041175"/>
    <lineage>
        <taxon>Bacteria</taxon>
        <taxon>Bacillati</taxon>
        <taxon>Actinomycetota</taxon>
        <taxon>Actinomycetes</taxon>
        <taxon>Propionibacteriales</taxon>
        <taxon>Propionibacteriaceae</taxon>
        <taxon>Brooklawnia</taxon>
    </lineage>
</organism>
<dbReference type="EMBL" id="AP028056">
    <property type="protein sequence ID" value="BEH01118.1"/>
    <property type="molecule type" value="Genomic_DNA"/>
</dbReference>
<dbReference type="Pfam" id="PF14340">
    <property type="entry name" value="DUF4395"/>
    <property type="match status" value="1"/>
</dbReference>
<evidence type="ECO:0000313" key="4">
    <source>
        <dbReference type="Proteomes" id="UP001431656"/>
    </source>
</evidence>
<feature type="domain" description="DUF4395" evidence="2">
    <location>
        <begin position="16"/>
        <end position="151"/>
    </location>
</feature>
<feature type="transmembrane region" description="Helical" evidence="1">
    <location>
        <begin position="23"/>
        <end position="42"/>
    </location>
</feature>